<dbReference type="InterPro" id="IPR000307">
    <property type="entry name" value="Ribosomal_bS16"/>
</dbReference>
<organism evidence="8 9">
    <name type="scientific">Vombatus ursinus</name>
    <name type="common">Common wombat</name>
    <dbReference type="NCBI Taxonomy" id="29139"/>
    <lineage>
        <taxon>Eukaryota</taxon>
        <taxon>Metazoa</taxon>
        <taxon>Chordata</taxon>
        <taxon>Craniata</taxon>
        <taxon>Vertebrata</taxon>
        <taxon>Euteleostomi</taxon>
        <taxon>Mammalia</taxon>
        <taxon>Metatheria</taxon>
        <taxon>Diprotodontia</taxon>
        <taxon>Vombatidae</taxon>
        <taxon>Vombatus</taxon>
    </lineage>
</organism>
<evidence type="ECO:0000256" key="6">
    <source>
        <dbReference type="ARBA" id="ARBA00035263"/>
    </source>
</evidence>
<dbReference type="SUPFAM" id="SSF54565">
    <property type="entry name" value="Ribosomal protein S16"/>
    <property type="match status" value="1"/>
</dbReference>
<keyword evidence="3" id="KW-0689">Ribosomal protein</keyword>
<evidence type="ECO:0000256" key="7">
    <source>
        <dbReference type="ARBA" id="ARBA00035438"/>
    </source>
</evidence>
<dbReference type="OMA" id="QWAKERH"/>
<accession>A0A4X2L6L7</accession>
<proteinExistence type="inferred from homology"/>
<dbReference type="PANTHER" id="PTHR12919">
    <property type="entry name" value="30S RIBOSOMAL PROTEIN S16"/>
    <property type="match status" value="1"/>
</dbReference>
<evidence type="ECO:0000313" key="9">
    <source>
        <dbReference type="Proteomes" id="UP000314987"/>
    </source>
</evidence>
<dbReference type="NCBIfam" id="TIGR00002">
    <property type="entry name" value="S16"/>
    <property type="match status" value="1"/>
</dbReference>
<dbReference type="HAMAP" id="MF_00385">
    <property type="entry name" value="Ribosomal_bS16"/>
    <property type="match status" value="1"/>
</dbReference>
<reference evidence="8" key="2">
    <citation type="submission" date="2025-08" db="UniProtKB">
        <authorList>
            <consortium name="Ensembl"/>
        </authorList>
    </citation>
    <scope>IDENTIFICATION</scope>
</reference>
<dbReference type="FunFam" id="3.30.1320.10:FF:000004">
    <property type="entry name" value="28S ribosomal protein S16, mitochondrial"/>
    <property type="match status" value="1"/>
</dbReference>
<evidence type="ECO:0000313" key="8">
    <source>
        <dbReference type="Ensembl" id="ENSVURP00010016722.1"/>
    </source>
</evidence>
<evidence type="ECO:0000256" key="2">
    <source>
        <dbReference type="ARBA" id="ARBA00006668"/>
    </source>
</evidence>
<evidence type="ECO:0000256" key="4">
    <source>
        <dbReference type="ARBA" id="ARBA00023128"/>
    </source>
</evidence>
<evidence type="ECO:0000256" key="5">
    <source>
        <dbReference type="ARBA" id="ARBA00023274"/>
    </source>
</evidence>
<dbReference type="AlphaFoldDB" id="A0A4X2L6L7"/>
<keyword evidence="5" id="KW-0687">Ribonucleoprotein</keyword>
<keyword evidence="4" id="KW-0496">Mitochondrion</keyword>
<dbReference type="GO" id="GO:0005743">
    <property type="term" value="C:mitochondrial inner membrane"/>
    <property type="evidence" value="ECO:0007669"/>
    <property type="project" value="UniProtKB-ARBA"/>
</dbReference>
<protein>
    <recommendedName>
        <fullName evidence="6">Small ribosomal subunit protein bS16m</fullName>
    </recommendedName>
    <alternativeName>
        <fullName evidence="7">28S ribosomal protein S16, mitochondrial</fullName>
    </alternativeName>
</protein>
<dbReference type="Pfam" id="PF00886">
    <property type="entry name" value="Ribosomal_S16"/>
    <property type="match status" value="1"/>
</dbReference>
<evidence type="ECO:0000256" key="1">
    <source>
        <dbReference type="ARBA" id="ARBA00004173"/>
    </source>
</evidence>
<dbReference type="GeneTree" id="ENSGT00390000014309"/>
<evidence type="ECO:0000256" key="3">
    <source>
        <dbReference type="ARBA" id="ARBA00022980"/>
    </source>
</evidence>
<dbReference type="STRING" id="29139.ENSVURP00010016722"/>
<dbReference type="GO" id="GO:0005763">
    <property type="term" value="C:mitochondrial small ribosomal subunit"/>
    <property type="evidence" value="ECO:0007669"/>
    <property type="project" value="UniProtKB-ARBA"/>
</dbReference>
<gene>
    <name evidence="8" type="primary">MRPS16</name>
</gene>
<dbReference type="Ensembl" id="ENSVURT00010019010.1">
    <property type="protein sequence ID" value="ENSVURP00010016722.1"/>
    <property type="gene ID" value="ENSVURG00010012817.1"/>
</dbReference>
<dbReference type="InterPro" id="IPR023803">
    <property type="entry name" value="Ribosomal_bS16_dom_sf"/>
</dbReference>
<dbReference type="GO" id="GO:0003735">
    <property type="term" value="F:structural constituent of ribosome"/>
    <property type="evidence" value="ECO:0007669"/>
    <property type="project" value="InterPro"/>
</dbReference>
<dbReference type="Gene3D" id="3.30.1320.10">
    <property type="match status" value="1"/>
</dbReference>
<name>A0A4X2L6L7_VOMUR</name>
<comment type="subcellular location">
    <subcellularLocation>
        <location evidence="1">Mitochondrion</location>
    </subcellularLocation>
</comment>
<dbReference type="GO" id="GO:0032543">
    <property type="term" value="P:mitochondrial translation"/>
    <property type="evidence" value="ECO:0007669"/>
    <property type="project" value="TreeGrafter"/>
</dbReference>
<reference evidence="9" key="1">
    <citation type="submission" date="2018-12" db="EMBL/GenBank/DDBJ databases">
        <authorList>
            <person name="Yazar S."/>
        </authorList>
    </citation>
    <scope>NUCLEOTIDE SEQUENCE [LARGE SCALE GENOMIC DNA]</scope>
</reference>
<sequence>MILAALVPGGGRSLVLEGRVGFGWAEKGKMHRAGALGARGVPFSAQGPCELLLALTSCIPAASLLCKTYRAGHVTIRLALSGCTNRPFYRIVAAYNKRSRDGRYLEQLGCYDPLPNTNGEKLVGLNLERIRHWLGSGAHLTKPVEKLLGLSGFFPLHPMTVTSAERLRRKRALEASSASEAVNTETAPS</sequence>
<comment type="similarity">
    <text evidence="2">Belongs to the bacterial ribosomal protein bS16 family.</text>
</comment>
<dbReference type="PANTHER" id="PTHR12919:SF20">
    <property type="entry name" value="SMALL RIBOSOMAL SUBUNIT PROTEIN BS16M"/>
    <property type="match status" value="1"/>
</dbReference>
<reference evidence="8" key="3">
    <citation type="submission" date="2025-09" db="UniProtKB">
        <authorList>
            <consortium name="Ensembl"/>
        </authorList>
    </citation>
    <scope>IDENTIFICATION</scope>
</reference>
<keyword evidence="9" id="KW-1185">Reference proteome</keyword>
<dbReference type="Proteomes" id="UP000314987">
    <property type="component" value="Unassembled WGS sequence"/>
</dbReference>